<evidence type="ECO:0000256" key="1">
    <source>
        <dbReference type="ARBA" id="ARBA00004635"/>
    </source>
</evidence>
<accession>A0ABS5UT62</accession>
<evidence type="ECO:0000313" key="9">
    <source>
        <dbReference type="Proteomes" id="UP000711736"/>
    </source>
</evidence>
<dbReference type="Pfam" id="PF03180">
    <property type="entry name" value="Lipoprotein_9"/>
    <property type="match status" value="1"/>
</dbReference>
<dbReference type="PANTHER" id="PTHR30429">
    <property type="entry name" value="D-METHIONINE-BINDING LIPOPROTEIN METQ"/>
    <property type="match status" value="1"/>
</dbReference>
<comment type="similarity">
    <text evidence="2">Belongs to the NlpA lipoprotein family.</text>
</comment>
<evidence type="ECO:0000256" key="6">
    <source>
        <dbReference type="ARBA" id="ARBA00023288"/>
    </source>
</evidence>
<dbReference type="SUPFAM" id="SSF53850">
    <property type="entry name" value="Periplasmic binding protein-like II"/>
    <property type="match status" value="1"/>
</dbReference>
<reference evidence="8 9" key="1">
    <citation type="journal article" date="2021" name="Environ. Microbiol.">
        <title>Genetic insights into the dark matter of the mammalian gut microbiota through targeted genome reconstruction.</title>
        <authorList>
            <person name="Lugli G.A."/>
            <person name="Alessandri G."/>
            <person name="Milani C."/>
            <person name="Viappiani A."/>
            <person name="Fontana F."/>
            <person name="Tarracchini C."/>
            <person name="Mancabelli L."/>
            <person name="Argentini C."/>
            <person name="Ruiz L."/>
            <person name="Margolles A."/>
            <person name="van Sinderen D."/>
            <person name="Turroni F."/>
            <person name="Ventura M."/>
        </authorList>
    </citation>
    <scope>NUCLEOTIDE SEQUENCE [LARGE SCALE GENOMIC DNA]</scope>
    <source>
        <strain evidence="8 9">LC6</strain>
    </source>
</reference>
<evidence type="ECO:0000256" key="2">
    <source>
        <dbReference type="ARBA" id="ARBA00008973"/>
    </source>
</evidence>
<sequence length="281" mass="30493">MTSTIRKTVRAVIALALSAGLIAGVGACGSANAQEHDEKTIRLAASPGPYSELFKKGVAPILEKEGYTIKVTTFSDAQQANDSLNEGSTDLNVDQHTAYMDAYNEKKGGQLASLIPIPSVPAGLYSTNHKSVKEIKDGATIAVSQDPSNLARALRLLEKLGWITLKTNADSALGSINDVESNPKNLNLKTLDNGQIPRVLDDVDYAVVTGSWSYSAKLDPKLELAQETLKPEYEIVAVTRKDEANKQWAKDVEAAYKSSDFQKYLAKNNTTGYWFVPDELK</sequence>
<evidence type="ECO:0000313" key="8">
    <source>
        <dbReference type="EMBL" id="MBT1174228.1"/>
    </source>
</evidence>
<dbReference type="PROSITE" id="PS51257">
    <property type="entry name" value="PROKAR_LIPOPROTEIN"/>
    <property type="match status" value="1"/>
</dbReference>
<dbReference type="Proteomes" id="UP000711736">
    <property type="component" value="Unassembled WGS sequence"/>
</dbReference>
<dbReference type="RefSeq" id="WP_214375478.1">
    <property type="nucleotide sequence ID" value="NZ_JAFEJU010000001.1"/>
</dbReference>
<evidence type="ECO:0000256" key="4">
    <source>
        <dbReference type="ARBA" id="ARBA00023136"/>
    </source>
</evidence>
<dbReference type="PANTHER" id="PTHR30429:SF0">
    <property type="entry name" value="METHIONINE-BINDING LIPOPROTEIN METQ"/>
    <property type="match status" value="1"/>
</dbReference>
<evidence type="ECO:0008006" key="10">
    <source>
        <dbReference type="Google" id="ProtNLM"/>
    </source>
</evidence>
<name>A0ABS5UT62_9BIFI</name>
<keyword evidence="5" id="KW-0564">Palmitate</keyword>
<feature type="signal peptide" evidence="7">
    <location>
        <begin position="1"/>
        <end position="33"/>
    </location>
</feature>
<keyword evidence="3 7" id="KW-0732">Signal</keyword>
<gene>
    <name evidence="8" type="ORF">JS530_01650</name>
</gene>
<dbReference type="Gene3D" id="3.40.190.10">
    <property type="entry name" value="Periplasmic binding protein-like II"/>
    <property type="match status" value="2"/>
</dbReference>
<organism evidence="8 9">
    <name type="scientific">Bifidobacterium colobi</name>
    <dbReference type="NCBI Taxonomy" id="2809026"/>
    <lineage>
        <taxon>Bacteria</taxon>
        <taxon>Bacillati</taxon>
        <taxon>Actinomycetota</taxon>
        <taxon>Actinomycetes</taxon>
        <taxon>Bifidobacteriales</taxon>
        <taxon>Bifidobacteriaceae</taxon>
        <taxon>Bifidobacterium</taxon>
    </lineage>
</organism>
<dbReference type="EMBL" id="JAFEJU010000001">
    <property type="protein sequence ID" value="MBT1174228.1"/>
    <property type="molecule type" value="Genomic_DNA"/>
</dbReference>
<proteinExistence type="inferred from homology"/>
<keyword evidence="9" id="KW-1185">Reference proteome</keyword>
<evidence type="ECO:0000256" key="3">
    <source>
        <dbReference type="ARBA" id="ARBA00022729"/>
    </source>
</evidence>
<comment type="caution">
    <text evidence="8">The sequence shown here is derived from an EMBL/GenBank/DDBJ whole genome shotgun (WGS) entry which is preliminary data.</text>
</comment>
<evidence type="ECO:0000256" key="7">
    <source>
        <dbReference type="SAM" id="SignalP"/>
    </source>
</evidence>
<protein>
    <recommendedName>
        <fullName evidence="10">Metal ABC transporter substrate-binding protein</fullName>
    </recommendedName>
</protein>
<comment type="subcellular location">
    <subcellularLocation>
        <location evidence="1">Membrane</location>
        <topology evidence="1">Lipid-anchor</topology>
    </subcellularLocation>
</comment>
<feature type="chain" id="PRO_5045993172" description="Metal ABC transporter substrate-binding protein" evidence="7">
    <location>
        <begin position="34"/>
        <end position="281"/>
    </location>
</feature>
<keyword evidence="6" id="KW-0449">Lipoprotein</keyword>
<keyword evidence="4" id="KW-0472">Membrane</keyword>
<evidence type="ECO:0000256" key="5">
    <source>
        <dbReference type="ARBA" id="ARBA00023139"/>
    </source>
</evidence>
<dbReference type="InterPro" id="IPR004872">
    <property type="entry name" value="Lipoprotein_NlpA"/>
</dbReference>